<dbReference type="Proteomes" id="UP001642409">
    <property type="component" value="Unassembled WGS sequence"/>
</dbReference>
<sequence>MSNQRLACLCINLLAMQVRFNNIEVISSNSVLSSAQQTPKRQPMPSSWQCIAASIYFQWAASSFVVVYVVMSQLFVCVQLMCRNSVFPALSQIVSRQFARTELIRLLYFNIVRIGRGRQNVSTLASTPVFLEK</sequence>
<evidence type="ECO:0000256" key="1">
    <source>
        <dbReference type="SAM" id="Phobius"/>
    </source>
</evidence>
<reference evidence="3 4" key="2">
    <citation type="submission" date="2024-07" db="EMBL/GenBank/DDBJ databases">
        <authorList>
            <person name="Akdeniz Z."/>
        </authorList>
    </citation>
    <scope>NUCLEOTIDE SEQUENCE [LARGE SCALE GENOMIC DNA]</scope>
</reference>
<evidence type="ECO:0000313" key="3">
    <source>
        <dbReference type="EMBL" id="CAL6084125.1"/>
    </source>
</evidence>
<proteinExistence type="predicted"/>
<name>A0AA86RI54_9EUKA</name>
<evidence type="ECO:0000313" key="4">
    <source>
        <dbReference type="Proteomes" id="UP001642409"/>
    </source>
</evidence>
<comment type="caution">
    <text evidence="2">The sequence shown here is derived from an EMBL/GenBank/DDBJ whole genome shotgun (WGS) entry which is preliminary data.</text>
</comment>
<organism evidence="2">
    <name type="scientific">Hexamita inflata</name>
    <dbReference type="NCBI Taxonomy" id="28002"/>
    <lineage>
        <taxon>Eukaryota</taxon>
        <taxon>Metamonada</taxon>
        <taxon>Diplomonadida</taxon>
        <taxon>Hexamitidae</taxon>
        <taxon>Hexamitinae</taxon>
        <taxon>Hexamita</taxon>
    </lineage>
</organism>
<dbReference type="AlphaFoldDB" id="A0AA86RI54"/>
<reference evidence="2" key="1">
    <citation type="submission" date="2023-06" db="EMBL/GenBank/DDBJ databases">
        <authorList>
            <person name="Kurt Z."/>
        </authorList>
    </citation>
    <scope>NUCLEOTIDE SEQUENCE</scope>
</reference>
<keyword evidence="1" id="KW-0812">Transmembrane</keyword>
<evidence type="ECO:0000313" key="2">
    <source>
        <dbReference type="EMBL" id="CAI9975218.1"/>
    </source>
</evidence>
<protein>
    <submittedName>
        <fullName evidence="3">Hypothetical_protein</fullName>
    </submittedName>
</protein>
<accession>A0AA86RI54</accession>
<keyword evidence="4" id="KW-1185">Reference proteome</keyword>
<keyword evidence="1" id="KW-1133">Transmembrane helix</keyword>
<dbReference type="EMBL" id="CATOUU010001166">
    <property type="protein sequence ID" value="CAI9975218.1"/>
    <property type="molecule type" value="Genomic_DNA"/>
</dbReference>
<keyword evidence="1" id="KW-0472">Membrane</keyword>
<dbReference type="EMBL" id="CAXDID020000377">
    <property type="protein sequence ID" value="CAL6084125.1"/>
    <property type="molecule type" value="Genomic_DNA"/>
</dbReference>
<feature type="transmembrane region" description="Helical" evidence="1">
    <location>
        <begin position="59"/>
        <end position="82"/>
    </location>
</feature>
<gene>
    <name evidence="3" type="ORF">HINF_LOCUS62050</name>
    <name evidence="2" type="ORF">HINF_LOCUS62863</name>
</gene>